<dbReference type="GO" id="GO:0015012">
    <property type="term" value="P:heparan sulfate proteoglycan biosynthetic process"/>
    <property type="evidence" value="ECO:0007669"/>
    <property type="project" value="UniProtKB-ARBA"/>
</dbReference>
<proteinExistence type="inferred from homology"/>
<comment type="caution">
    <text evidence="3">The sequence shown here is derived from an EMBL/GenBank/DDBJ whole genome shotgun (WGS) entry which is preliminary data.</text>
</comment>
<dbReference type="Pfam" id="PF03016">
    <property type="entry name" value="Exostosin_GT47"/>
    <property type="match status" value="1"/>
</dbReference>
<keyword evidence="4" id="KW-1185">Reference proteome</keyword>
<dbReference type="PANTHER" id="PTHR11062">
    <property type="entry name" value="EXOSTOSIN HEPARAN SULFATE GLYCOSYLTRANSFERASE -RELATED"/>
    <property type="match status" value="1"/>
</dbReference>
<feature type="domain" description="Exostosin GT47" evidence="2">
    <location>
        <begin position="8"/>
        <end position="294"/>
    </location>
</feature>
<dbReference type="InterPro" id="IPR040911">
    <property type="entry name" value="Exostosin_GT47"/>
</dbReference>
<organism evidence="3 4">
    <name type="scientific">Ridgeia piscesae</name>
    <name type="common">Tubeworm</name>
    <dbReference type="NCBI Taxonomy" id="27915"/>
    <lineage>
        <taxon>Eukaryota</taxon>
        <taxon>Metazoa</taxon>
        <taxon>Spiralia</taxon>
        <taxon>Lophotrochozoa</taxon>
        <taxon>Annelida</taxon>
        <taxon>Polychaeta</taxon>
        <taxon>Sedentaria</taxon>
        <taxon>Canalipalpata</taxon>
        <taxon>Sabellida</taxon>
        <taxon>Siboglinidae</taxon>
        <taxon>Ridgeia</taxon>
    </lineage>
</organism>
<comment type="similarity">
    <text evidence="1">Belongs to the glycosyltransferase 47 family.</text>
</comment>
<dbReference type="PANTHER" id="PTHR11062:SF281">
    <property type="entry name" value="EXOSTOSIN-LIKE 2"/>
    <property type="match status" value="1"/>
</dbReference>
<reference evidence="3" key="1">
    <citation type="journal article" date="2023" name="Mol. Biol. Evol.">
        <title>Third-Generation Sequencing Reveals the Adaptive Role of the Epigenome in Three Deep-Sea Polychaetes.</title>
        <authorList>
            <person name="Perez M."/>
            <person name="Aroh O."/>
            <person name="Sun Y."/>
            <person name="Lan Y."/>
            <person name="Juniper S.K."/>
            <person name="Young C.R."/>
            <person name="Angers B."/>
            <person name="Qian P.Y."/>
        </authorList>
    </citation>
    <scope>NUCLEOTIDE SEQUENCE</scope>
    <source>
        <strain evidence="3">R07B-5</strain>
    </source>
</reference>
<dbReference type="InterPro" id="IPR004263">
    <property type="entry name" value="Exostosin"/>
</dbReference>
<accession>A0AAD9KX34</accession>
<dbReference type="EMBL" id="JAODUO010000509">
    <property type="protein sequence ID" value="KAK2179157.1"/>
    <property type="molecule type" value="Genomic_DNA"/>
</dbReference>
<evidence type="ECO:0000259" key="2">
    <source>
        <dbReference type="Pfam" id="PF03016"/>
    </source>
</evidence>
<evidence type="ECO:0000313" key="4">
    <source>
        <dbReference type="Proteomes" id="UP001209878"/>
    </source>
</evidence>
<name>A0AAD9KX34_RIDPI</name>
<protein>
    <recommendedName>
        <fullName evidence="2">Exostosin GT47 domain-containing protein</fullName>
    </recommendedName>
</protein>
<sequence length="354" mass="40768">MSVRATWQFSLELIIHNKLLHSPHRTMNASEASMFYVPFYGALASFCYPLQINFTFPINFTEYAGELSTFLMQQTPFQDGRPHVMALGKIEREMRAVGYPIIPRSHLHHMVFVGIEQEINDEYRKFYTSGLAPLIVAPYPSYGHLLGTSGTISTYLETLYREPRNVFILLAASTRRSNPFRVILLDQFAKSATRVSYTDYFSTRYNGSMTDTIWLQTEECNNQHENETVSWMKRSVFCLQPPGDSPTRKSFYDAVVAGCIPVIFRGNSHVIYPFETKLNYASFTVSINETEVVHKHVTRILAPFKTIHREKVKTMQQGILNVLPWLQYNYPPDHNSGPDALDMILQEIVHKFNI</sequence>
<dbReference type="AlphaFoldDB" id="A0AAD9KX34"/>
<dbReference type="GO" id="GO:0016757">
    <property type="term" value="F:glycosyltransferase activity"/>
    <property type="evidence" value="ECO:0007669"/>
    <property type="project" value="InterPro"/>
</dbReference>
<evidence type="ECO:0000256" key="1">
    <source>
        <dbReference type="ARBA" id="ARBA00010271"/>
    </source>
</evidence>
<dbReference type="Proteomes" id="UP001209878">
    <property type="component" value="Unassembled WGS sequence"/>
</dbReference>
<gene>
    <name evidence="3" type="ORF">NP493_509g02002</name>
</gene>
<evidence type="ECO:0000313" key="3">
    <source>
        <dbReference type="EMBL" id="KAK2179157.1"/>
    </source>
</evidence>